<evidence type="ECO:0000313" key="1">
    <source>
        <dbReference type="EMBL" id="KAK5818524.1"/>
    </source>
</evidence>
<accession>A0ABR0PB63</accession>
<reference evidence="1 2" key="1">
    <citation type="submission" date="2023-03" db="EMBL/GenBank/DDBJ databases">
        <title>WGS of Gossypium arboreum.</title>
        <authorList>
            <person name="Yu D."/>
        </authorList>
    </citation>
    <scope>NUCLEOTIDE SEQUENCE [LARGE SCALE GENOMIC DNA]</scope>
    <source>
        <tissue evidence="1">Leaf</tissue>
    </source>
</reference>
<keyword evidence="2" id="KW-1185">Reference proteome</keyword>
<proteinExistence type="predicted"/>
<dbReference type="Proteomes" id="UP001358586">
    <property type="component" value="Chromosome 7"/>
</dbReference>
<organism evidence="1 2">
    <name type="scientific">Gossypium arboreum</name>
    <name type="common">Tree cotton</name>
    <name type="synonym">Gossypium nanking</name>
    <dbReference type="NCBI Taxonomy" id="29729"/>
    <lineage>
        <taxon>Eukaryota</taxon>
        <taxon>Viridiplantae</taxon>
        <taxon>Streptophyta</taxon>
        <taxon>Embryophyta</taxon>
        <taxon>Tracheophyta</taxon>
        <taxon>Spermatophyta</taxon>
        <taxon>Magnoliopsida</taxon>
        <taxon>eudicotyledons</taxon>
        <taxon>Gunneridae</taxon>
        <taxon>Pentapetalae</taxon>
        <taxon>rosids</taxon>
        <taxon>malvids</taxon>
        <taxon>Malvales</taxon>
        <taxon>Malvaceae</taxon>
        <taxon>Malvoideae</taxon>
        <taxon>Gossypium</taxon>
    </lineage>
</organism>
<sequence>MKLRVPQVAIACAMMPCHQFYMRQSMQRRIGGALLSTLPIHLGYKLKQALNTKQQHEASTRSKARVEGSSELVRNIPIKWKSPSHGWVKISIDGAFNVKGN</sequence>
<evidence type="ECO:0000313" key="2">
    <source>
        <dbReference type="Proteomes" id="UP001358586"/>
    </source>
</evidence>
<protein>
    <submittedName>
        <fullName evidence="1">Uncharacterized protein</fullName>
    </submittedName>
</protein>
<gene>
    <name evidence="1" type="ORF">PVK06_023465</name>
</gene>
<name>A0ABR0PB63_GOSAR</name>
<dbReference type="EMBL" id="JARKNE010000007">
    <property type="protein sequence ID" value="KAK5818524.1"/>
    <property type="molecule type" value="Genomic_DNA"/>
</dbReference>
<comment type="caution">
    <text evidence="1">The sequence shown here is derived from an EMBL/GenBank/DDBJ whole genome shotgun (WGS) entry which is preliminary data.</text>
</comment>